<evidence type="ECO:0000313" key="3">
    <source>
        <dbReference type="EMBL" id="KAK9935487.1"/>
    </source>
</evidence>
<feature type="region of interest" description="Disordered" evidence="1">
    <location>
        <begin position="66"/>
        <end position="145"/>
    </location>
</feature>
<evidence type="ECO:0000313" key="4">
    <source>
        <dbReference type="Proteomes" id="UP001457282"/>
    </source>
</evidence>
<dbReference type="AlphaFoldDB" id="A0AAW1XFQ6"/>
<evidence type="ECO:0008006" key="5">
    <source>
        <dbReference type="Google" id="ProtNLM"/>
    </source>
</evidence>
<evidence type="ECO:0000256" key="1">
    <source>
        <dbReference type="SAM" id="MobiDB-lite"/>
    </source>
</evidence>
<feature type="transmembrane region" description="Helical" evidence="2">
    <location>
        <begin position="41"/>
        <end position="64"/>
    </location>
</feature>
<sequence>MSQLQPQQEQLPQPQQQQPVLVYPNNVHKPPPSSHHSNGSFGSVFIVLAVIVVISAIACFLGRLCNRDRPHKSKPNKQSKHKGNSKSHHKEGHHGDHVESRNQHFRPKDGADIEFGFDKRIPSGKPSGPNYTSRELRSGSGVINHNKPFVNVHHHDMKLGEMKPGGGGGGGGGGHDHVVIGEPRARG</sequence>
<feature type="compositionally biased region" description="Basic residues" evidence="1">
    <location>
        <begin position="69"/>
        <end position="92"/>
    </location>
</feature>
<feature type="region of interest" description="Disordered" evidence="1">
    <location>
        <begin position="163"/>
        <end position="187"/>
    </location>
</feature>
<keyword evidence="2" id="KW-0472">Membrane</keyword>
<accession>A0AAW1XFQ6</accession>
<organism evidence="3 4">
    <name type="scientific">Rubus argutus</name>
    <name type="common">Southern blackberry</name>
    <dbReference type="NCBI Taxonomy" id="59490"/>
    <lineage>
        <taxon>Eukaryota</taxon>
        <taxon>Viridiplantae</taxon>
        <taxon>Streptophyta</taxon>
        <taxon>Embryophyta</taxon>
        <taxon>Tracheophyta</taxon>
        <taxon>Spermatophyta</taxon>
        <taxon>Magnoliopsida</taxon>
        <taxon>eudicotyledons</taxon>
        <taxon>Gunneridae</taxon>
        <taxon>Pentapetalae</taxon>
        <taxon>rosids</taxon>
        <taxon>fabids</taxon>
        <taxon>Rosales</taxon>
        <taxon>Rosaceae</taxon>
        <taxon>Rosoideae</taxon>
        <taxon>Rosoideae incertae sedis</taxon>
        <taxon>Rubus</taxon>
    </lineage>
</organism>
<keyword evidence="4" id="KW-1185">Reference proteome</keyword>
<evidence type="ECO:0000256" key="2">
    <source>
        <dbReference type="SAM" id="Phobius"/>
    </source>
</evidence>
<dbReference type="EMBL" id="JBEDUW010000004">
    <property type="protein sequence ID" value="KAK9935487.1"/>
    <property type="molecule type" value="Genomic_DNA"/>
</dbReference>
<dbReference type="Proteomes" id="UP001457282">
    <property type="component" value="Unassembled WGS sequence"/>
</dbReference>
<comment type="caution">
    <text evidence="3">The sequence shown here is derived from an EMBL/GenBank/DDBJ whole genome shotgun (WGS) entry which is preliminary data.</text>
</comment>
<keyword evidence="2" id="KW-1133">Transmembrane helix</keyword>
<gene>
    <name evidence="3" type="ORF">M0R45_022589</name>
</gene>
<proteinExistence type="predicted"/>
<dbReference type="PANTHER" id="PTHR33429:SF7">
    <property type="entry name" value="OS02G0708000 PROTEIN"/>
    <property type="match status" value="1"/>
</dbReference>
<feature type="compositionally biased region" description="Basic and acidic residues" evidence="1">
    <location>
        <begin position="93"/>
        <end position="121"/>
    </location>
</feature>
<name>A0AAW1XFQ6_RUBAR</name>
<keyword evidence="2" id="KW-0812">Transmembrane</keyword>
<reference evidence="3 4" key="1">
    <citation type="journal article" date="2023" name="G3 (Bethesda)">
        <title>A chromosome-length genome assembly and annotation of blackberry (Rubus argutus, cv. 'Hillquist').</title>
        <authorList>
            <person name="Bruna T."/>
            <person name="Aryal R."/>
            <person name="Dudchenko O."/>
            <person name="Sargent D.J."/>
            <person name="Mead D."/>
            <person name="Buti M."/>
            <person name="Cavallini A."/>
            <person name="Hytonen T."/>
            <person name="Andres J."/>
            <person name="Pham M."/>
            <person name="Weisz D."/>
            <person name="Mascagni F."/>
            <person name="Usai G."/>
            <person name="Natali L."/>
            <person name="Bassil N."/>
            <person name="Fernandez G.E."/>
            <person name="Lomsadze A."/>
            <person name="Armour M."/>
            <person name="Olukolu B."/>
            <person name="Poorten T."/>
            <person name="Britton C."/>
            <person name="Davik J."/>
            <person name="Ashrafi H."/>
            <person name="Aiden E.L."/>
            <person name="Borodovsky M."/>
            <person name="Worthington M."/>
        </authorList>
    </citation>
    <scope>NUCLEOTIDE SEQUENCE [LARGE SCALE GENOMIC DNA]</scope>
    <source>
        <strain evidence="3">PI 553951</strain>
    </source>
</reference>
<protein>
    <recommendedName>
        <fullName evidence="5">Transmembrane protein</fullName>
    </recommendedName>
</protein>
<dbReference type="PANTHER" id="PTHR33429">
    <property type="entry name" value="OS02G0708000 PROTEIN-RELATED"/>
    <property type="match status" value="1"/>
</dbReference>
<feature type="compositionally biased region" description="Basic and acidic residues" evidence="1">
    <location>
        <begin position="174"/>
        <end position="187"/>
    </location>
</feature>
<feature type="compositionally biased region" description="Gly residues" evidence="1">
    <location>
        <begin position="163"/>
        <end position="173"/>
    </location>
</feature>